<keyword evidence="8 12" id="KW-0067">ATP-binding</keyword>
<dbReference type="Gene3D" id="1.10.510.10">
    <property type="entry name" value="Transferase(Phosphotransferase) domain 1"/>
    <property type="match status" value="1"/>
</dbReference>
<dbReference type="OrthoDB" id="640180at2759"/>
<feature type="region of interest" description="Disordered" evidence="13">
    <location>
        <begin position="445"/>
        <end position="464"/>
    </location>
</feature>
<dbReference type="GO" id="GO:0004674">
    <property type="term" value="F:protein serine/threonine kinase activity"/>
    <property type="evidence" value="ECO:0007669"/>
    <property type="project" value="UniProtKB-KW"/>
</dbReference>
<dbReference type="SUPFAM" id="SSF56112">
    <property type="entry name" value="Protein kinase-like (PK-like)"/>
    <property type="match status" value="1"/>
</dbReference>
<evidence type="ECO:0000256" key="10">
    <source>
        <dbReference type="ARBA" id="ARBA00023136"/>
    </source>
</evidence>
<evidence type="ECO:0000256" key="12">
    <source>
        <dbReference type="PROSITE-ProRule" id="PRU10141"/>
    </source>
</evidence>
<evidence type="ECO:0000256" key="8">
    <source>
        <dbReference type="ARBA" id="ARBA00022840"/>
    </source>
</evidence>
<keyword evidence="4 14" id="KW-0812">Transmembrane</keyword>
<keyword evidence="6 12" id="KW-0547">Nucleotide-binding</keyword>
<evidence type="ECO:0000256" key="3">
    <source>
        <dbReference type="ARBA" id="ARBA00022679"/>
    </source>
</evidence>
<dbReference type="Proteomes" id="UP000283530">
    <property type="component" value="Unassembled WGS sequence"/>
</dbReference>
<evidence type="ECO:0000256" key="7">
    <source>
        <dbReference type="ARBA" id="ARBA00022777"/>
    </source>
</evidence>
<evidence type="ECO:0000256" key="15">
    <source>
        <dbReference type="SAM" id="SignalP"/>
    </source>
</evidence>
<dbReference type="PROSITE" id="PS00107">
    <property type="entry name" value="PROTEIN_KINASE_ATP"/>
    <property type="match status" value="1"/>
</dbReference>
<dbReference type="STRING" id="337451.A0A443PAT4"/>
<dbReference type="CDD" id="cd14066">
    <property type="entry name" value="STKc_IRAK"/>
    <property type="match status" value="1"/>
</dbReference>
<reference evidence="17 18" key="1">
    <citation type="journal article" date="2019" name="Nat. Plants">
        <title>Stout camphor tree genome fills gaps in understanding of flowering plant genome evolution.</title>
        <authorList>
            <person name="Chaw S.M."/>
            <person name="Liu Y.C."/>
            <person name="Wu Y.W."/>
            <person name="Wang H.Y."/>
            <person name="Lin C.I."/>
            <person name="Wu C.S."/>
            <person name="Ke H.M."/>
            <person name="Chang L.Y."/>
            <person name="Hsu C.Y."/>
            <person name="Yang H.T."/>
            <person name="Sudianto E."/>
            <person name="Hsu M.H."/>
            <person name="Wu K.P."/>
            <person name="Wang L.N."/>
            <person name="Leebens-Mack J.H."/>
            <person name="Tsai I.J."/>
        </authorList>
    </citation>
    <scope>NUCLEOTIDE SEQUENCE [LARGE SCALE GENOMIC DNA]</scope>
    <source>
        <strain evidence="18">cv. Chaw 1501</strain>
        <tissue evidence="17">Young leaves</tissue>
    </source>
</reference>
<protein>
    <submittedName>
        <fullName evidence="17">Putative receptor-like protein kinase</fullName>
    </submittedName>
</protein>
<comment type="caution">
    <text evidence="17">The sequence shown here is derived from an EMBL/GenBank/DDBJ whole genome shotgun (WGS) entry which is preliminary data.</text>
</comment>
<dbReference type="FunFam" id="2.60.120.430:FF:000005">
    <property type="entry name" value="Putative receptor-like protein kinase"/>
    <property type="match status" value="1"/>
</dbReference>
<feature type="compositionally biased region" description="Polar residues" evidence="13">
    <location>
        <begin position="826"/>
        <end position="846"/>
    </location>
</feature>
<dbReference type="GO" id="GO:0005524">
    <property type="term" value="F:ATP binding"/>
    <property type="evidence" value="ECO:0007669"/>
    <property type="project" value="UniProtKB-UniRule"/>
</dbReference>
<evidence type="ECO:0000313" key="18">
    <source>
        <dbReference type="Proteomes" id="UP000283530"/>
    </source>
</evidence>
<dbReference type="FunFam" id="1.10.510.10:FF:000058">
    <property type="entry name" value="Receptor-like protein kinase FERONIA"/>
    <property type="match status" value="1"/>
</dbReference>
<evidence type="ECO:0000313" key="17">
    <source>
        <dbReference type="EMBL" id="RWR87840.1"/>
    </source>
</evidence>
<dbReference type="GO" id="GO:0016020">
    <property type="term" value="C:membrane"/>
    <property type="evidence" value="ECO:0007669"/>
    <property type="project" value="UniProtKB-SubCell"/>
</dbReference>
<dbReference type="AlphaFoldDB" id="A0A443PAT4"/>
<proteinExistence type="predicted"/>
<dbReference type="InterPro" id="IPR024788">
    <property type="entry name" value="Malectin-like_Carb-bd_dom"/>
</dbReference>
<evidence type="ECO:0000256" key="14">
    <source>
        <dbReference type="SAM" id="Phobius"/>
    </source>
</evidence>
<dbReference type="PANTHER" id="PTHR47989">
    <property type="entry name" value="OS01G0750732 PROTEIN"/>
    <property type="match status" value="1"/>
</dbReference>
<dbReference type="PANTHER" id="PTHR47989:SF62">
    <property type="entry name" value="OS05G0423500 PROTEIN"/>
    <property type="match status" value="1"/>
</dbReference>
<dbReference type="Pfam" id="PF12819">
    <property type="entry name" value="Malectin_like"/>
    <property type="match status" value="1"/>
</dbReference>
<feature type="binding site" evidence="12">
    <location>
        <position position="533"/>
    </location>
    <ligand>
        <name>ATP</name>
        <dbReference type="ChEBI" id="CHEBI:30616"/>
    </ligand>
</feature>
<keyword evidence="17" id="KW-0675">Receptor</keyword>
<evidence type="ECO:0000256" key="11">
    <source>
        <dbReference type="ARBA" id="ARBA00023180"/>
    </source>
</evidence>
<accession>A0A443PAT4</accession>
<evidence type="ECO:0000256" key="5">
    <source>
        <dbReference type="ARBA" id="ARBA00022729"/>
    </source>
</evidence>
<keyword evidence="7 17" id="KW-0418">Kinase</keyword>
<sequence>MENLQTHTNQYLLLLLLLFLSSIQFISPAFNPPDNHLITCGSDSITNIDGRDFSPDSNTNSVLLSAPSKISITDPNPSPDSSPLYHTARIFTGNSSYEFNIKSNGTHLVRLHFFPFPSQRFNLSAAVFGVSALGFSLLKDFKVPNKTQVIREYIIKVDSGKIVISFAPSGNSPPSSSFAFVNAIEVFSAPTDLIADDAQFVIPSGMENFNGLINQVLETVHRINVGGFIIVPLNDTLWRTWIPDDEFLFSRSAAKRVIFGGRIKYQMGGASREIAPDNVYSTAQEMNIGNLTVIPNFNITWIFPVSTGFRHLVRLHFCDIVSRALNELFFDIYINGGLVYKDFDLSSRTILSLASPYYTDLITDADDSGVIRVSIGPSDLSSTSRRNAILNGVEIMKMNGELGPISETKSKKNIGVVIGTVVGGFGFVCVLVVVILLVLRKRKGMKPKPKSDPKSNNTGGWSPMGGYGGSSYSALTERTNASPGANLNLGLRISFSDVQSATNNFSENLLIGSGGFGNVYKGVLKDGTKVAVKRGMPGSRQGLSEFLTEITVLSKIRHRHLVSLIGYCEEQSEMILVYEFMENGSLRSHLYGSNLPCLSWKQRLEICIGSARGLHYLHTGSSQPIIHRDVKPANILLDEKLMAKVADFGLSRAVACLDQSHVSTNVKGSFGYLDPEYFRRQHLTDKSDVYSFGVVLLEVLCARPAIDISLPREQVNLAEWAMWYQKKGMLGEIIDPKLMGNINLTSLRKFGETVEKCLAEYGVDRPAMGDVLWNLEYALQLQETEIHREPYEDSTTSASDSSLPIVTRAPLGSTRIESDSPAVKSDGSSDTTPSGVFSQLITSEGR</sequence>
<keyword evidence="10 14" id="KW-0472">Membrane</keyword>
<feature type="compositionally biased region" description="Polar residues" evidence="13">
    <location>
        <begin position="793"/>
        <end position="804"/>
    </location>
</feature>
<dbReference type="Gene3D" id="2.60.120.430">
    <property type="entry name" value="Galactose-binding lectin"/>
    <property type="match status" value="2"/>
</dbReference>
<dbReference type="FunFam" id="3.30.200.20:FF:000039">
    <property type="entry name" value="receptor-like protein kinase FERONIA"/>
    <property type="match status" value="1"/>
</dbReference>
<evidence type="ECO:0000259" key="16">
    <source>
        <dbReference type="PROSITE" id="PS50011"/>
    </source>
</evidence>
<dbReference type="InterPro" id="IPR001245">
    <property type="entry name" value="Ser-Thr/Tyr_kinase_cat_dom"/>
</dbReference>
<feature type="signal peptide" evidence="15">
    <location>
        <begin position="1"/>
        <end position="28"/>
    </location>
</feature>
<evidence type="ECO:0000256" key="6">
    <source>
        <dbReference type="ARBA" id="ARBA00022741"/>
    </source>
</evidence>
<keyword evidence="9 14" id="KW-1133">Transmembrane helix</keyword>
<name>A0A443PAT4_9MAGN</name>
<evidence type="ECO:0000256" key="4">
    <source>
        <dbReference type="ARBA" id="ARBA00022692"/>
    </source>
</evidence>
<dbReference type="Gene3D" id="3.30.200.20">
    <property type="entry name" value="Phosphorylase Kinase, domain 1"/>
    <property type="match status" value="1"/>
</dbReference>
<organism evidence="17 18">
    <name type="scientific">Cinnamomum micranthum f. kanehirae</name>
    <dbReference type="NCBI Taxonomy" id="337451"/>
    <lineage>
        <taxon>Eukaryota</taxon>
        <taxon>Viridiplantae</taxon>
        <taxon>Streptophyta</taxon>
        <taxon>Embryophyta</taxon>
        <taxon>Tracheophyta</taxon>
        <taxon>Spermatophyta</taxon>
        <taxon>Magnoliopsida</taxon>
        <taxon>Magnoliidae</taxon>
        <taxon>Laurales</taxon>
        <taxon>Lauraceae</taxon>
        <taxon>Cinnamomum</taxon>
    </lineage>
</organism>
<feature type="domain" description="Protein kinase" evidence="16">
    <location>
        <begin position="505"/>
        <end position="778"/>
    </location>
</feature>
<dbReference type="EMBL" id="QPKB01000006">
    <property type="protein sequence ID" value="RWR87840.1"/>
    <property type="molecule type" value="Genomic_DNA"/>
</dbReference>
<keyword evidence="5 15" id="KW-0732">Signal</keyword>
<keyword evidence="2" id="KW-0723">Serine/threonine-protein kinase</keyword>
<dbReference type="SMART" id="SM00220">
    <property type="entry name" value="S_TKc"/>
    <property type="match status" value="1"/>
</dbReference>
<feature type="transmembrane region" description="Helical" evidence="14">
    <location>
        <begin position="414"/>
        <end position="439"/>
    </location>
</feature>
<evidence type="ECO:0000256" key="13">
    <source>
        <dbReference type="SAM" id="MobiDB-lite"/>
    </source>
</evidence>
<keyword evidence="18" id="KW-1185">Reference proteome</keyword>
<dbReference type="InterPro" id="IPR017441">
    <property type="entry name" value="Protein_kinase_ATP_BS"/>
</dbReference>
<keyword evidence="11" id="KW-0325">Glycoprotein</keyword>
<dbReference type="InterPro" id="IPR011009">
    <property type="entry name" value="Kinase-like_dom_sf"/>
</dbReference>
<dbReference type="InterPro" id="IPR000719">
    <property type="entry name" value="Prot_kinase_dom"/>
</dbReference>
<evidence type="ECO:0000256" key="1">
    <source>
        <dbReference type="ARBA" id="ARBA00004167"/>
    </source>
</evidence>
<dbReference type="PROSITE" id="PS50011">
    <property type="entry name" value="PROTEIN_KINASE_DOM"/>
    <property type="match status" value="1"/>
</dbReference>
<feature type="region of interest" description="Disordered" evidence="13">
    <location>
        <begin position="788"/>
        <end position="846"/>
    </location>
</feature>
<evidence type="ECO:0000256" key="2">
    <source>
        <dbReference type="ARBA" id="ARBA00022527"/>
    </source>
</evidence>
<gene>
    <name evidence="17" type="ORF">CKAN_01680000</name>
</gene>
<dbReference type="Pfam" id="PF07714">
    <property type="entry name" value="PK_Tyr_Ser-Thr"/>
    <property type="match status" value="1"/>
</dbReference>
<comment type="subcellular location">
    <subcellularLocation>
        <location evidence="1">Membrane</location>
        <topology evidence="1">Single-pass membrane protein</topology>
    </subcellularLocation>
</comment>
<dbReference type="PROSITE" id="PS00108">
    <property type="entry name" value="PROTEIN_KINASE_ST"/>
    <property type="match status" value="1"/>
</dbReference>
<dbReference type="InterPro" id="IPR008271">
    <property type="entry name" value="Ser/Thr_kinase_AS"/>
</dbReference>
<dbReference type="FunFam" id="2.60.120.430:FF:000001">
    <property type="entry name" value="Receptor-like protein kinase FERONIA"/>
    <property type="match status" value="1"/>
</dbReference>
<keyword evidence="3" id="KW-0808">Transferase</keyword>
<feature type="chain" id="PRO_5019025602" evidence="15">
    <location>
        <begin position="29"/>
        <end position="846"/>
    </location>
</feature>
<evidence type="ECO:0000256" key="9">
    <source>
        <dbReference type="ARBA" id="ARBA00022989"/>
    </source>
</evidence>